<gene>
    <name evidence="2" type="ORF">SAMN05216352_104259</name>
</gene>
<accession>A0A1G8HHD6</accession>
<keyword evidence="1" id="KW-0472">Membrane</keyword>
<name>A0A1G8HHD6_9BACI</name>
<dbReference type="Proteomes" id="UP000199017">
    <property type="component" value="Unassembled WGS sequence"/>
</dbReference>
<keyword evidence="1" id="KW-0812">Transmembrane</keyword>
<proteinExistence type="predicted"/>
<reference evidence="2 3" key="1">
    <citation type="submission" date="2016-10" db="EMBL/GenBank/DDBJ databases">
        <authorList>
            <person name="de Groot N.N."/>
        </authorList>
    </citation>
    <scope>NUCLEOTIDE SEQUENCE [LARGE SCALE GENOMIC DNA]</scope>
    <source>
        <strain evidence="3">P4B,CCM 7963,CECT 7998,DSM 25260,IBRC-M 10614,KCTC 13821</strain>
    </source>
</reference>
<keyword evidence="1" id="KW-1133">Transmembrane helix</keyword>
<dbReference type="STRING" id="930129.SAMN05216352_104259"/>
<protein>
    <submittedName>
        <fullName evidence="2">Uncharacterized protein</fullName>
    </submittedName>
</protein>
<dbReference type="AlphaFoldDB" id="A0A1G8HHD6"/>
<keyword evidence="3" id="KW-1185">Reference proteome</keyword>
<organism evidence="2 3">
    <name type="scientific">Alteribacillus bidgolensis</name>
    <dbReference type="NCBI Taxonomy" id="930129"/>
    <lineage>
        <taxon>Bacteria</taxon>
        <taxon>Bacillati</taxon>
        <taxon>Bacillota</taxon>
        <taxon>Bacilli</taxon>
        <taxon>Bacillales</taxon>
        <taxon>Bacillaceae</taxon>
        <taxon>Alteribacillus</taxon>
    </lineage>
</organism>
<feature type="transmembrane region" description="Helical" evidence="1">
    <location>
        <begin position="12"/>
        <end position="35"/>
    </location>
</feature>
<evidence type="ECO:0000256" key="1">
    <source>
        <dbReference type="SAM" id="Phobius"/>
    </source>
</evidence>
<dbReference type="EMBL" id="FNDU01000004">
    <property type="protein sequence ID" value="SDI06029.1"/>
    <property type="molecule type" value="Genomic_DNA"/>
</dbReference>
<feature type="transmembrane region" description="Helical" evidence="1">
    <location>
        <begin position="42"/>
        <end position="62"/>
    </location>
</feature>
<dbReference type="RefSeq" id="WP_245917857.1">
    <property type="nucleotide sequence ID" value="NZ_FNDU01000004.1"/>
</dbReference>
<evidence type="ECO:0000313" key="3">
    <source>
        <dbReference type="Proteomes" id="UP000199017"/>
    </source>
</evidence>
<evidence type="ECO:0000313" key="2">
    <source>
        <dbReference type="EMBL" id="SDI06029.1"/>
    </source>
</evidence>
<sequence>MLAWTPPQYLAVFMWIGIGGIMAAAAGPLVVGALWERATKKAALSSLLWVQLLTGLFIYRLVLTFPTHLEQPVSVY</sequence>